<evidence type="ECO:0000313" key="1">
    <source>
        <dbReference type="EMBL" id="RMX67598.1"/>
    </source>
</evidence>
<gene>
    <name evidence="2" type="ORF">DD237_004780</name>
    <name evidence="1" type="ORF">DD238_001600</name>
</gene>
<protein>
    <submittedName>
        <fullName evidence="1">Uncharacterized protein</fullName>
    </submittedName>
</protein>
<comment type="caution">
    <text evidence="1">The sequence shown here is derived from an EMBL/GenBank/DDBJ whole genome shotgun (WGS) entry which is preliminary data.</text>
</comment>
<proteinExistence type="predicted"/>
<organism evidence="1 3">
    <name type="scientific">Peronospora effusa</name>
    <dbReference type="NCBI Taxonomy" id="542832"/>
    <lineage>
        <taxon>Eukaryota</taxon>
        <taxon>Sar</taxon>
        <taxon>Stramenopiles</taxon>
        <taxon>Oomycota</taxon>
        <taxon>Peronosporomycetes</taxon>
        <taxon>Peronosporales</taxon>
        <taxon>Peronosporaceae</taxon>
        <taxon>Peronospora</taxon>
    </lineage>
</organism>
<keyword evidence="3" id="KW-1185">Reference proteome</keyword>
<evidence type="ECO:0000313" key="3">
    <source>
        <dbReference type="Proteomes" id="UP000282087"/>
    </source>
</evidence>
<dbReference type="EMBL" id="QLLG01000162">
    <property type="protein sequence ID" value="RMX67598.1"/>
    <property type="molecule type" value="Genomic_DNA"/>
</dbReference>
<sequence length="72" mass="7740">MKPTKVDAVDPFVTPVERTVVYPATSSNKVATVVEIVHDAVEVAILEQELAVSLGHVDSGFSTAIRTSQQPY</sequence>
<dbReference type="Proteomes" id="UP000286097">
    <property type="component" value="Unassembled WGS sequence"/>
</dbReference>
<evidence type="ECO:0000313" key="4">
    <source>
        <dbReference type="Proteomes" id="UP000286097"/>
    </source>
</evidence>
<accession>A0A3M6VKZ4</accession>
<evidence type="ECO:0000313" key="2">
    <source>
        <dbReference type="EMBL" id="RQM12482.1"/>
    </source>
</evidence>
<name>A0A3M6VKZ4_9STRA</name>
<reference evidence="3 4" key="1">
    <citation type="submission" date="2018-06" db="EMBL/GenBank/DDBJ databases">
        <title>Comparative genomics of downy mildews reveals potential adaptations to biotrophy.</title>
        <authorList>
            <person name="Fletcher K."/>
            <person name="Klosterman S.J."/>
            <person name="Derevnina L."/>
            <person name="Martin F."/>
            <person name="Koike S."/>
            <person name="Reyes Chin-Wo S."/>
            <person name="Mou B."/>
            <person name="Michelmore R."/>
        </authorList>
    </citation>
    <scope>NUCLEOTIDE SEQUENCE [LARGE SCALE GENOMIC DNA]</scope>
    <source>
        <strain evidence="2 4">R13</strain>
        <strain evidence="1 3">R14</strain>
    </source>
</reference>
<dbReference type="Proteomes" id="UP000282087">
    <property type="component" value="Unassembled WGS sequence"/>
</dbReference>
<dbReference type="AlphaFoldDB" id="A0A3M6VKZ4"/>
<dbReference type="VEuPathDB" id="FungiDB:DD237_004780"/>
<dbReference type="EMBL" id="QKXF01000331">
    <property type="protein sequence ID" value="RQM12482.1"/>
    <property type="molecule type" value="Genomic_DNA"/>
</dbReference>